<dbReference type="PANTHER" id="PTHR11485">
    <property type="entry name" value="TRANSFERRIN"/>
    <property type="match status" value="1"/>
</dbReference>
<dbReference type="SUPFAM" id="SSF53850">
    <property type="entry name" value="Periplasmic binding protein-like II"/>
    <property type="match status" value="2"/>
</dbReference>
<reference evidence="4" key="1">
    <citation type="submission" date="2010-06" db="EMBL/GenBank/DDBJ databases">
        <authorList>
            <person name="Jiang H."/>
            <person name="Abraham K."/>
            <person name="Ali S."/>
            <person name="Alsbrooks S.L."/>
            <person name="Anim B.N."/>
            <person name="Anosike U.S."/>
            <person name="Attaway T."/>
            <person name="Bandaranaike D.P."/>
            <person name="Battles P.K."/>
            <person name="Bell S.N."/>
            <person name="Bell A.V."/>
            <person name="Beltran B."/>
            <person name="Bickham C."/>
            <person name="Bustamante Y."/>
            <person name="Caleb T."/>
            <person name="Canada A."/>
            <person name="Cardenas V."/>
            <person name="Carter K."/>
            <person name="Chacko J."/>
            <person name="Chandrabose M.N."/>
            <person name="Chavez D."/>
            <person name="Chavez A."/>
            <person name="Chen L."/>
            <person name="Chu H.-S."/>
            <person name="Claassen K.J."/>
            <person name="Cockrell R."/>
            <person name="Collins M."/>
            <person name="Cooper J.A."/>
            <person name="Cree A."/>
            <person name="Curry S.M."/>
            <person name="Da Y."/>
            <person name="Dao M.D."/>
            <person name="Das B."/>
            <person name="Davila M.-L."/>
            <person name="Davy-Carroll L."/>
            <person name="Denson S."/>
            <person name="Dinh H."/>
            <person name="Ebong V.E."/>
            <person name="Edwards J.R."/>
            <person name="Egan A."/>
            <person name="El-Daye J."/>
            <person name="Escobedo L."/>
            <person name="Fernandez S."/>
            <person name="Fernando P.R."/>
            <person name="Flagg N."/>
            <person name="Forbes L.D."/>
            <person name="Fowler R.G."/>
            <person name="Fu Q."/>
            <person name="Gabisi R.A."/>
            <person name="Ganer J."/>
            <person name="Garbino Pronczuk A."/>
            <person name="Garcia R.M."/>
            <person name="Garner T."/>
            <person name="Garrett T.E."/>
            <person name="Gonzalez D.A."/>
            <person name="Hamid H."/>
            <person name="Hawkins E.S."/>
            <person name="Hirani K."/>
            <person name="Hogues M.E."/>
            <person name="Hollins B."/>
            <person name="Hsiao C.-H."/>
            <person name="Jabil R."/>
            <person name="James M.L."/>
            <person name="Jhangiani S.N."/>
            <person name="Johnson B."/>
            <person name="Johnson Q."/>
            <person name="Joshi V."/>
            <person name="Kalu J.B."/>
            <person name="Kam C."/>
            <person name="Kashfia A."/>
            <person name="Keebler J."/>
            <person name="Kisamo H."/>
            <person name="Kovar C.L."/>
            <person name="Lago L.A."/>
            <person name="Lai C.-Y."/>
            <person name="Laidlaw J."/>
            <person name="Lara F."/>
            <person name="Le T.-K."/>
            <person name="Lee S.L."/>
            <person name="Legall F.H."/>
            <person name="Lemon S.J."/>
            <person name="Lewis L.R."/>
            <person name="Li B."/>
            <person name="Liu Y."/>
            <person name="Liu Y.-S."/>
            <person name="Lopez J."/>
            <person name="Lozado R.J."/>
            <person name="Lu J."/>
            <person name="Madu R.C."/>
            <person name="Maheshwari M."/>
            <person name="Maheshwari R."/>
            <person name="Malloy K."/>
            <person name="Martinez E."/>
            <person name="Mathew T."/>
            <person name="Mercado I.C."/>
            <person name="Mercado C."/>
            <person name="Meyer B."/>
            <person name="Montgomery K."/>
            <person name="Morgan M.B."/>
            <person name="Munidasa M."/>
            <person name="Nazareth L.V."/>
            <person name="Nelson J."/>
            <person name="Ng B.M."/>
            <person name="Nguyen N.B."/>
            <person name="Nguyen P.Q."/>
            <person name="Nguyen T."/>
            <person name="Obregon M."/>
            <person name="Okwuonu G.O."/>
            <person name="Onwere C.G."/>
            <person name="Orozco G."/>
            <person name="Parra A."/>
            <person name="Patel S."/>
            <person name="Patil S."/>
            <person name="Perez A."/>
            <person name="Perez Y."/>
            <person name="Pham C."/>
            <person name="Primus E.L."/>
            <person name="Pu L.-L."/>
            <person name="Puazo M."/>
            <person name="Qin X."/>
            <person name="Quiroz J.B."/>
            <person name="Reese J."/>
            <person name="Richards S."/>
            <person name="Rives C.M."/>
            <person name="Robberts R."/>
            <person name="Ruiz S.J."/>
            <person name="Ruiz M.J."/>
            <person name="Santibanez J."/>
            <person name="Schneider B.W."/>
            <person name="Sisson I."/>
            <person name="Smith M."/>
            <person name="Sodergren E."/>
            <person name="Song X.-Z."/>
            <person name="Song B.B."/>
            <person name="Summersgill H."/>
            <person name="Thelus R."/>
            <person name="Thornton R.D."/>
            <person name="Trejos Z.Y."/>
            <person name="Usmani K."/>
            <person name="Vattathil S."/>
            <person name="Villasana D."/>
            <person name="Walker D.L."/>
            <person name="Wang S."/>
            <person name="Wang K."/>
            <person name="White C.S."/>
            <person name="Williams A.C."/>
            <person name="Williamson J."/>
            <person name="Wilson K."/>
            <person name="Woghiren I.O."/>
            <person name="Woodworth J.R."/>
            <person name="Worley K.C."/>
            <person name="Wright R.A."/>
            <person name="Wu W."/>
            <person name="Young L."/>
            <person name="Zhang L."/>
            <person name="Zhang J."/>
            <person name="Zhu Y."/>
            <person name="Muzny D.M."/>
            <person name="Weinstock G."/>
            <person name="Gibbs R.A."/>
        </authorList>
    </citation>
    <scope>NUCLEOTIDE SEQUENCE [LARGE SCALE GENOMIC DNA]</scope>
    <source>
        <strain evidence="4">LSR1</strain>
    </source>
</reference>
<evidence type="ECO:0000313" key="3">
    <source>
        <dbReference type="EnsemblMetazoa" id="XP_001946481.2"/>
    </source>
</evidence>
<dbReference type="Gene3D" id="3.40.190.10">
    <property type="entry name" value="Periplasmic binding protein-like II"/>
    <property type="match status" value="4"/>
</dbReference>
<evidence type="ECO:0000313" key="4">
    <source>
        <dbReference type="Proteomes" id="UP000007819"/>
    </source>
</evidence>
<evidence type="ECO:0000256" key="1">
    <source>
        <dbReference type="SAM" id="SignalP"/>
    </source>
</evidence>
<dbReference type="Pfam" id="PF00405">
    <property type="entry name" value="Transferrin"/>
    <property type="match status" value="2"/>
</dbReference>
<sequence>MVYAIIHRLLWIFVFPIFTNADLKYKICVVTSNGGNDKTRDHCPPLSIEKSSQVECVFATDKLHCLRKILNGEADFGVFQAEEISYATQWNDYLSITNEIRLFENEQFDYNMVVLINEDAGIKNLDDLKGKRLCHPGFYEGDPGNGWSTLISQYFERVIVPQKCDPQLSLIENQLKSLSQFFDESCKPGQWDPDPDMDNILKEKYPNLCANCKNPSKCSVNDQFWGRQGALQCLSDCFGDISWARLSDVRVHFKGDSTNACSKISFLCPNGTLQPMETSNPCVWVSRPWPAVIARNSASLNIQRMVNYVNTAKELKNATSWQWALNNLLLYYSEPISSNIIRSPKEYVFSAPGYIKAEEQGQLCKDRAFSMCIETITALNKCQVLSDISISYGIQPKLNCIITPNCGKKLKAGEVDMMILDADKIASFRRNYGISKPILYATSLYHHLYRKTSAVMLRKNIAGDLRQLKNKKACFPLYDGYVWNSLLITLKLENIELFPNNKTIQNFFSDSCAILSSDQNVMKECDFDDILPEDSNKNGMWIETQTLRCIIEGGGDVAFINTLHINQYLDILRSPLNLPNNFNVHNFSTVCNQKIRTSVDCPLSWSYFGHILAKPNMTSISKKEMTSLLINMDMTFGRRTKSNNNLLPPVFSMYGPFDDFADPMFPADTEKLETIEQLKEHQTPIAPQYESNIHILNDLKPTVSSSVSIIPLSVLQLLIFCKLLFKFCI</sequence>
<dbReference type="EnsemblMetazoa" id="XM_001946446.5">
    <property type="protein sequence ID" value="XP_001946481.2"/>
    <property type="gene ID" value="LOC100159832"/>
</dbReference>
<feature type="signal peptide" evidence="1">
    <location>
        <begin position="1"/>
        <end position="21"/>
    </location>
</feature>
<dbReference type="PRINTS" id="PR00422">
    <property type="entry name" value="TRANSFERRIN"/>
</dbReference>
<dbReference type="KEGG" id="api:100159832"/>
<keyword evidence="4" id="KW-1185">Reference proteome</keyword>
<feature type="domain" description="Transferrin-like" evidence="2">
    <location>
        <begin position="369"/>
        <end position="686"/>
    </location>
</feature>
<dbReference type="OrthoDB" id="5914301at2759"/>
<organism evidence="3 4">
    <name type="scientific">Acyrthosiphon pisum</name>
    <name type="common">Pea aphid</name>
    <dbReference type="NCBI Taxonomy" id="7029"/>
    <lineage>
        <taxon>Eukaryota</taxon>
        <taxon>Metazoa</taxon>
        <taxon>Ecdysozoa</taxon>
        <taxon>Arthropoda</taxon>
        <taxon>Hexapoda</taxon>
        <taxon>Insecta</taxon>
        <taxon>Pterygota</taxon>
        <taxon>Neoptera</taxon>
        <taxon>Paraneoptera</taxon>
        <taxon>Hemiptera</taxon>
        <taxon>Sternorrhyncha</taxon>
        <taxon>Aphidomorpha</taxon>
        <taxon>Aphidoidea</taxon>
        <taxon>Aphididae</taxon>
        <taxon>Macrosiphini</taxon>
        <taxon>Acyrthosiphon</taxon>
    </lineage>
</organism>
<dbReference type="PANTHER" id="PTHR11485:SF54">
    <property type="entry name" value="TRANSFERRIN"/>
    <property type="match status" value="1"/>
</dbReference>
<feature type="domain" description="Transferrin-like" evidence="2">
    <location>
        <begin position="25"/>
        <end position="361"/>
    </location>
</feature>
<protein>
    <recommendedName>
        <fullName evidence="2">Transferrin-like domain-containing protein</fullName>
    </recommendedName>
</protein>
<accession>A0A8R2A0L3</accession>
<dbReference type="CDD" id="cd13529">
    <property type="entry name" value="PBP2_transferrin"/>
    <property type="match status" value="1"/>
</dbReference>
<dbReference type="RefSeq" id="XP_001946481.2">
    <property type="nucleotide sequence ID" value="XM_001946446.4"/>
</dbReference>
<feature type="chain" id="PRO_5035777857" description="Transferrin-like domain-containing protein" evidence="1">
    <location>
        <begin position="22"/>
        <end position="729"/>
    </location>
</feature>
<dbReference type="PROSITE" id="PS51408">
    <property type="entry name" value="TRANSFERRIN_LIKE_4"/>
    <property type="match status" value="2"/>
</dbReference>
<dbReference type="GeneID" id="100159832"/>
<keyword evidence="1" id="KW-0732">Signal</keyword>
<dbReference type="SMART" id="SM00094">
    <property type="entry name" value="TR_FER"/>
    <property type="match status" value="1"/>
</dbReference>
<evidence type="ECO:0000259" key="2">
    <source>
        <dbReference type="PROSITE" id="PS51408"/>
    </source>
</evidence>
<name>A0A8R2A0L3_ACYPI</name>
<dbReference type="Proteomes" id="UP000007819">
    <property type="component" value="Chromosome A1"/>
</dbReference>
<dbReference type="InterPro" id="IPR001156">
    <property type="entry name" value="Transferrin-like_dom"/>
</dbReference>
<proteinExistence type="predicted"/>
<reference evidence="3" key="2">
    <citation type="submission" date="2022-06" db="UniProtKB">
        <authorList>
            <consortium name="EnsemblMetazoa"/>
        </authorList>
    </citation>
    <scope>IDENTIFICATION</scope>
</reference>
<dbReference type="AlphaFoldDB" id="A0A8R2A0L3"/>